<sequence>MPRDIRSYFMSTTVKKSKDQSTDKSDDKPTIKSKKRAIISSDDEEEAKPSSVVKRTKYTKKFNKHHLLSDSDDEVDKVSTVKSTKVESINNTKQESHVKDKLKSTISPAEMFNKGSVRRETIQKTIKKKDDKEDDKKLNVNKLNTKKLEKEYLQNVKEDDNDKERKNDTIDDRKEKKTNRTSNEKKKDSVSVDDEISCKNKDTKQEGRSSGSKELSLTNEENNVDTQMKNVPKKASKRSKPISTIEIEAKKAKKDNSLNNSSSLDEYEERIQMKKQSSMLYQKYLNRGGARNPGSKEIPQGAEYCLAGLSFVITGVLDSLEDDEAKELIIKYGGRILHQVSRNTDYLIVGEEYGPAKMAKANELKIKKISEDDLLELIRVRPKGKAEDIKKSRSKSKENPTSKIEHREIPKLQKSDKETVETVKETVKPVKETIESVKETIKPVKETVESAKKTVEPVKSLETKLDSKVIKNDAVVITKGCEALVDKYRPKSTKQILGQQGDKSCVKKLHYWLSNWHKNRNKKHVKPSPWAKNDDGAYFRATLLSGPPGIGKTTTAQVVCNELGFDLLEFNASDTRSKKLLKEGVSEILSNTTIKNFFTGEKNSKHVLLMDEVDGMAGNEDRGGLQELVSLIKSTDVPIICICNDRTNPKMKTLSNYTFELKFQKPRLEQIRAAMKSICFKENIKISNEQLDQLIESTSHDIRQVINHLSLLIDKSENDKKTQYKPNKDIKLGPWEVIKKVFTVEEHKNMNINEKSDLFFHDYNIAPLFVQENYLSVMPAAPKTELLERVALAAESIALGDGIEKAIRSNNAWSLLPIQACFSSVIPGNMMSGHIQSQINFPAWLGCNSRRNKFDRLLQEITVHARLTTGASKEAVNLDYLNNIRDAIITPLVCNGTEGVDEAVNVMNQYHLLREDLDSLNEVSMWPGKRNSFQSIESKVLAAFTRTYNKNSPGLPYSITTSKTKKSAATSQEDLESIEAIEDDINSDEEEDNINLDKMIKAKKPTVKNKKETEEKSNKKPTAKRGKG</sequence>
<keyword evidence="11" id="KW-1185">Reference proteome</keyword>
<dbReference type="CDD" id="cd00009">
    <property type="entry name" value="AAA"/>
    <property type="match status" value="1"/>
</dbReference>
<dbReference type="InterPro" id="IPR047854">
    <property type="entry name" value="RFC_lid"/>
</dbReference>
<evidence type="ECO:0000256" key="6">
    <source>
        <dbReference type="ARBA" id="ARBA00022840"/>
    </source>
</evidence>
<dbReference type="InterPro" id="IPR003593">
    <property type="entry name" value="AAA+_ATPase"/>
</dbReference>
<comment type="subcellular location">
    <subcellularLocation>
        <location evidence="1 8">Nucleus</location>
    </subcellularLocation>
</comment>
<dbReference type="RefSeq" id="XP_015183799.1">
    <property type="nucleotide sequence ID" value="XM_015328313.1"/>
</dbReference>
<dbReference type="SMART" id="SM00382">
    <property type="entry name" value="AAA"/>
    <property type="match status" value="1"/>
</dbReference>
<dbReference type="InterPro" id="IPR003959">
    <property type="entry name" value="ATPase_AAA_core"/>
</dbReference>
<evidence type="ECO:0000256" key="8">
    <source>
        <dbReference type="PIRNR" id="PIRNR036578"/>
    </source>
</evidence>
<reference evidence="12" key="1">
    <citation type="submission" date="2025-08" db="UniProtKB">
        <authorList>
            <consortium name="RefSeq"/>
        </authorList>
    </citation>
    <scope>IDENTIFICATION</scope>
    <source>
        <tissue evidence="12">Whole body</tissue>
    </source>
</reference>
<dbReference type="InterPro" id="IPR008921">
    <property type="entry name" value="DNA_pol3_clamp-load_cplx_C"/>
</dbReference>
<name>A0ABM1IUB2_POLDO</name>
<keyword evidence="5 8" id="KW-0547">Nucleotide-binding</keyword>
<dbReference type="SUPFAM" id="SSF48019">
    <property type="entry name" value="post-AAA+ oligomerization domain-like"/>
    <property type="match status" value="1"/>
</dbReference>
<feature type="region of interest" description="Disordered" evidence="9">
    <location>
        <begin position="953"/>
        <end position="1028"/>
    </location>
</feature>
<dbReference type="InterPro" id="IPR036420">
    <property type="entry name" value="BRCT_dom_sf"/>
</dbReference>
<dbReference type="SUPFAM" id="SSF52540">
    <property type="entry name" value="P-loop containing nucleoside triphosphate hydrolases"/>
    <property type="match status" value="1"/>
</dbReference>
<keyword evidence="7 8" id="KW-0539">Nucleus</keyword>
<evidence type="ECO:0000256" key="2">
    <source>
        <dbReference type="ARBA" id="ARBA00006116"/>
    </source>
</evidence>
<dbReference type="InterPro" id="IPR001357">
    <property type="entry name" value="BRCT_dom"/>
</dbReference>
<keyword evidence="4 8" id="KW-0235">DNA replication</keyword>
<dbReference type="InterPro" id="IPR012178">
    <property type="entry name" value="RFC1"/>
</dbReference>
<dbReference type="SUPFAM" id="SSF52113">
    <property type="entry name" value="BRCT domain"/>
    <property type="match status" value="1"/>
</dbReference>
<evidence type="ECO:0000256" key="1">
    <source>
        <dbReference type="ARBA" id="ARBA00004123"/>
    </source>
</evidence>
<dbReference type="GeneID" id="107070274"/>
<feature type="compositionally biased region" description="Basic and acidic residues" evidence="9">
    <location>
        <begin position="117"/>
        <end position="138"/>
    </location>
</feature>
<dbReference type="PROSITE" id="PS50172">
    <property type="entry name" value="BRCT"/>
    <property type="match status" value="1"/>
</dbReference>
<dbReference type="Pfam" id="PF08519">
    <property type="entry name" value="RFC1"/>
    <property type="match status" value="1"/>
</dbReference>
<feature type="compositionally biased region" description="Basic residues" evidence="9">
    <location>
        <begin position="231"/>
        <end position="240"/>
    </location>
</feature>
<feature type="compositionally biased region" description="Acidic residues" evidence="9">
    <location>
        <begin position="973"/>
        <end position="994"/>
    </location>
</feature>
<protein>
    <recommendedName>
        <fullName evidence="3 8">Replication factor C subunit 1</fullName>
    </recommendedName>
</protein>
<dbReference type="PIRSF" id="PIRSF036578">
    <property type="entry name" value="RFC1"/>
    <property type="match status" value="1"/>
</dbReference>
<comment type="similarity">
    <text evidence="2 8">Belongs to the activator 1 large subunit family.</text>
</comment>
<dbReference type="Pfam" id="PF00533">
    <property type="entry name" value="BRCT"/>
    <property type="match status" value="1"/>
</dbReference>
<feature type="region of interest" description="Disordered" evidence="9">
    <location>
        <begin position="1"/>
        <end position="52"/>
    </location>
</feature>
<evidence type="ECO:0000313" key="12">
    <source>
        <dbReference type="RefSeq" id="XP_015183799.1"/>
    </source>
</evidence>
<dbReference type="InterPro" id="IPR013725">
    <property type="entry name" value="DNA_replication_fac_RFC1_C"/>
</dbReference>
<dbReference type="Pfam" id="PF25361">
    <property type="entry name" value="AAA_lid_RFC1"/>
    <property type="match status" value="1"/>
</dbReference>
<organism evidence="11 12">
    <name type="scientific">Polistes dominula</name>
    <name type="common">European paper wasp</name>
    <name type="synonym">Vespa dominula</name>
    <dbReference type="NCBI Taxonomy" id="743375"/>
    <lineage>
        <taxon>Eukaryota</taxon>
        <taxon>Metazoa</taxon>
        <taxon>Ecdysozoa</taxon>
        <taxon>Arthropoda</taxon>
        <taxon>Hexapoda</taxon>
        <taxon>Insecta</taxon>
        <taxon>Pterygota</taxon>
        <taxon>Neoptera</taxon>
        <taxon>Endopterygota</taxon>
        <taxon>Hymenoptera</taxon>
        <taxon>Apocrita</taxon>
        <taxon>Aculeata</taxon>
        <taxon>Vespoidea</taxon>
        <taxon>Vespidae</taxon>
        <taxon>Polistinae</taxon>
        <taxon>Polistini</taxon>
        <taxon>Polistes</taxon>
    </lineage>
</organism>
<evidence type="ECO:0000256" key="7">
    <source>
        <dbReference type="ARBA" id="ARBA00023242"/>
    </source>
</evidence>
<dbReference type="SMART" id="SM00292">
    <property type="entry name" value="BRCT"/>
    <property type="match status" value="1"/>
</dbReference>
<dbReference type="InterPro" id="IPR027417">
    <property type="entry name" value="P-loop_NTPase"/>
</dbReference>
<proteinExistence type="inferred from homology"/>
<feature type="compositionally biased region" description="Basic and acidic residues" evidence="9">
    <location>
        <begin position="16"/>
        <end position="30"/>
    </location>
</feature>
<dbReference type="PANTHER" id="PTHR23389">
    <property type="entry name" value="CHROMOSOME TRANSMISSION FIDELITY FACTOR 18"/>
    <property type="match status" value="1"/>
</dbReference>
<feature type="compositionally biased region" description="Basic and acidic residues" evidence="9">
    <location>
        <begin position="1009"/>
        <end position="1018"/>
    </location>
</feature>
<feature type="region of interest" description="Disordered" evidence="9">
    <location>
        <begin position="83"/>
        <end position="245"/>
    </location>
</feature>
<evidence type="ECO:0000256" key="3">
    <source>
        <dbReference type="ARBA" id="ARBA00020401"/>
    </source>
</evidence>
<gene>
    <name evidence="12" type="primary">LOC107070274</name>
</gene>
<feature type="region of interest" description="Disordered" evidence="9">
    <location>
        <begin position="386"/>
        <end position="417"/>
    </location>
</feature>
<evidence type="ECO:0000259" key="10">
    <source>
        <dbReference type="PROSITE" id="PS50172"/>
    </source>
</evidence>
<feature type="compositionally biased region" description="Polar residues" evidence="9">
    <location>
        <begin position="208"/>
        <end position="229"/>
    </location>
</feature>
<evidence type="ECO:0000256" key="4">
    <source>
        <dbReference type="ARBA" id="ARBA00022705"/>
    </source>
</evidence>
<feature type="compositionally biased region" description="Basic and acidic residues" evidence="9">
    <location>
        <begin position="146"/>
        <end position="175"/>
    </location>
</feature>
<dbReference type="PANTHER" id="PTHR23389:SF6">
    <property type="entry name" value="REPLICATION FACTOR C SUBUNIT 1"/>
    <property type="match status" value="1"/>
</dbReference>
<evidence type="ECO:0000256" key="5">
    <source>
        <dbReference type="ARBA" id="ARBA00022741"/>
    </source>
</evidence>
<dbReference type="CDD" id="cd18140">
    <property type="entry name" value="HLD_clamp_RFC"/>
    <property type="match status" value="1"/>
</dbReference>
<dbReference type="Gene3D" id="3.40.50.300">
    <property type="entry name" value="P-loop containing nucleotide triphosphate hydrolases"/>
    <property type="match status" value="1"/>
</dbReference>
<feature type="compositionally biased region" description="Basic and acidic residues" evidence="9">
    <location>
        <begin position="94"/>
        <end position="103"/>
    </location>
</feature>
<feature type="domain" description="BRCT" evidence="10">
    <location>
        <begin position="301"/>
        <end position="379"/>
    </location>
</feature>
<accession>A0ABM1IUB2</accession>
<feature type="compositionally biased region" description="Basic residues" evidence="9">
    <location>
        <begin position="1019"/>
        <end position="1028"/>
    </location>
</feature>
<dbReference type="Gene3D" id="1.20.272.10">
    <property type="match status" value="1"/>
</dbReference>
<feature type="compositionally biased region" description="Basic and acidic residues" evidence="9">
    <location>
        <begin position="182"/>
        <end position="207"/>
    </location>
</feature>
<dbReference type="Pfam" id="PF00004">
    <property type="entry name" value="AAA"/>
    <property type="match status" value="1"/>
</dbReference>
<dbReference type="Proteomes" id="UP000694924">
    <property type="component" value="Unplaced"/>
</dbReference>
<evidence type="ECO:0000313" key="11">
    <source>
        <dbReference type="Proteomes" id="UP000694924"/>
    </source>
</evidence>
<keyword evidence="6 8" id="KW-0067">ATP-binding</keyword>
<evidence type="ECO:0000256" key="9">
    <source>
        <dbReference type="SAM" id="MobiDB-lite"/>
    </source>
</evidence>
<dbReference type="Gene3D" id="1.10.8.60">
    <property type="match status" value="1"/>
</dbReference>
<dbReference type="Gene3D" id="3.40.50.10190">
    <property type="entry name" value="BRCT domain"/>
    <property type="match status" value="1"/>
</dbReference>